<feature type="binding site" evidence="10">
    <location>
        <position position="191"/>
    </location>
    <ligand>
        <name>Mg(2+)</name>
        <dbReference type="ChEBI" id="CHEBI:18420"/>
    </ligand>
</feature>
<dbReference type="InterPro" id="IPR049557">
    <property type="entry name" value="Transketolase_CS"/>
</dbReference>
<keyword evidence="7 10" id="KW-0784">Thiamine biosynthesis</keyword>
<dbReference type="InterPro" id="IPR033248">
    <property type="entry name" value="Transketolase_C"/>
</dbReference>
<dbReference type="InterPro" id="IPR005477">
    <property type="entry name" value="Dxylulose-5-P_synthase"/>
</dbReference>
<dbReference type="GO" id="GO:0019288">
    <property type="term" value="P:isopentenyl diphosphate biosynthetic process, methylerythritol 4-phosphate pathway"/>
    <property type="evidence" value="ECO:0007669"/>
    <property type="project" value="TreeGrafter"/>
</dbReference>
<dbReference type="Gene3D" id="3.40.50.920">
    <property type="match status" value="1"/>
</dbReference>
<sequence>MDKLKKMESKKIMEAQESVHLADLHLPEDLRDLSYTQCRQLCCEIRTTLVNTVSKTGGHLASNLGVVELTMALHRCFHSPEDKIVWDVGHQSYTHKLLTGRLDRFPTLRQENGISGFPKPSESEHDAFVSGHSSTSISVACGMAASMRLNQQDHYAVAVIGDGAMTGGMVYEGLNNGGKVPDNLIVILNDNHMSISKNVGALAKYLASIRGKEGYVKTKWAVERTLDKTPVLGKPLAKVLKTSKDTLRNTLYHQSTLFDNLGFVYLGPVNGHNLEELEEVLQVAKSYHRPVLVHVNTVKGKGYMPAEKNPGEYHGISKFDVMTGNPEVSVDTCFSTVFGQELARLGREDQRICAITAAMKYGTGLQFFASECRDRFFDVGIAEQHAVTFAASLASMGHLPVFAVYSSFLQRAYDQLLHDVAISNLHVVLGIDRAGIVGEDGETHQGLFDVSLVSSIPNSTIYAPLCYEELRTCLKKALYEDKGLVCIRYPRGVDQSEPAFREPSLTLSHYRKGGRILLVTYGRIFNEMVRAQVALAAEGICCDMLRLTRIFPLLPQAVAAMQEYDQVIFFEEGVKTGGIASQVGDALLESGFRGRYSSVAVQGFVKQASVAGSLEHAGLSASKMSDYVKGAVHGHAT</sequence>
<feature type="binding site" evidence="10">
    <location>
        <position position="90"/>
    </location>
    <ligand>
        <name>thiamine diphosphate</name>
        <dbReference type="ChEBI" id="CHEBI:58937"/>
    </ligand>
</feature>
<keyword evidence="6 10" id="KW-0460">Magnesium</keyword>
<accession>D4LEA3</accession>
<keyword evidence="4 10" id="KW-0808">Transferase</keyword>
<dbReference type="Pfam" id="PF13292">
    <property type="entry name" value="DXP_synthase_N"/>
    <property type="match status" value="1"/>
</dbReference>
<evidence type="ECO:0000256" key="6">
    <source>
        <dbReference type="ARBA" id="ARBA00022842"/>
    </source>
</evidence>
<dbReference type="GO" id="GO:0000287">
    <property type="term" value="F:magnesium ion binding"/>
    <property type="evidence" value="ECO:0007669"/>
    <property type="project" value="UniProtKB-UniRule"/>
</dbReference>
<dbReference type="Pfam" id="PF02780">
    <property type="entry name" value="Transketolase_C"/>
    <property type="match status" value="1"/>
</dbReference>
<dbReference type="GeneID" id="83156579"/>
<evidence type="ECO:0000256" key="3">
    <source>
        <dbReference type="ARBA" id="ARBA00011738"/>
    </source>
</evidence>
<comment type="pathway">
    <text evidence="1 10">Metabolic intermediate biosynthesis; 1-deoxy-D-xylulose 5-phosphate biosynthesis; 1-deoxy-D-xylulose 5-phosphate from D-glyceraldehyde 3-phosphate and pyruvate: step 1/1.</text>
</comment>
<dbReference type="Proteomes" id="UP000007054">
    <property type="component" value="Chromosome"/>
</dbReference>
<dbReference type="RefSeq" id="WP_015558854.1">
    <property type="nucleotide sequence ID" value="NC_021039.1"/>
</dbReference>
<dbReference type="EC" id="2.2.1.7" evidence="10"/>
<protein>
    <recommendedName>
        <fullName evidence="10">1-deoxy-D-xylulose-5-phosphate synthase</fullName>
        <ecNumber evidence="10">2.2.1.7</ecNumber>
    </recommendedName>
    <alternativeName>
        <fullName evidence="10">1-deoxyxylulose-5-phosphate synthase</fullName>
        <shortName evidence="10">DXP synthase</shortName>
        <shortName evidence="10">DXPS</shortName>
    </alternativeName>
</protein>
<dbReference type="PATRIC" id="fig|213810.4.peg.1805"/>
<evidence type="ECO:0000256" key="5">
    <source>
        <dbReference type="ARBA" id="ARBA00022723"/>
    </source>
</evidence>
<proteinExistence type="inferred from homology"/>
<keyword evidence="5 10" id="KW-0479">Metal-binding</keyword>
<evidence type="ECO:0000256" key="8">
    <source>
        <dbReference type="ARBA" id="ARBA00023052"/>
    </source>
</evidence>
<dbReference type="PANTHER" id="PTHR43322">
    <property type="entry name" value="1-D-DEOXYXYLULOSE 5-PHOSPHATE SYNTHASE-RELATED"/>
    <property type="match status" value="1"/>
</dbReference>
<evidence type="ECO:0000256" key="2">
    <source>
        <dbReference type="ARBA" id="ARBA00011081"/>
    </source>
</evidence>
<dbReference type="AlphaFoldDB" id="D4LEA3"/>
<dbReference type="UniPathway" id="UPA00064">
    <property type="reaction ID" value="UER00091"/>
</dbReference>
<comment type="similarity">
    <text evidence="2 10">Belongs to the transketolase family. DXPS subfamily.</text>
</comment>
<dbReference type="PROSITE" id="PS00802">
    <property type="entry name" value="TRANSKETOLASE_2"/>
    <property type="match status" value="1"/>
</dbReference>
<dbReference type="SMART" id="SM00861">
    <property type="entry name" value="Transket_pyr"/>
    <property type="match status" value="1"/>
</dbReference>
<dbReference type="NCBIfam" id="NF003933">
    <property type="entry name" value="PRK05444.2-2"/>
    <property type="match status" value="1"/>
</dbReference>
<evidence type="ECO:0000256" key="1">
    <source>
        <dbReference type="ARBA" id="ARBA00004980"/>
    </source>
</evidence>
<feature type="binding site" evidence="10">
    <location>
        <position position="303"/>
    </location>
    <ligand>
        <name>thiamine diphosphate</name>
        <dbReference type="ChEBI" id="CHEBI:58937"/>
    </ligand>
</feature>
<comment type="cofactor">
    <cofactor evidence="10">
        <name>thiamine diphosphate</name>
        <dbReference type="ChEBI" id="CHEBI:58937"/>
    </cofactor>
    <text evidence="10">Binds 1 thiamine pyrophosphate per subunit.</text>
</comment>
<dbReference type="SUPFAM" id="SSF52518">
    <property type="entry name" value="Thiamin diphosphate-binding fold (THDP-binding)"/>
    <property type="match status" value="1"/>
</dbReference>
<dbReference type="InterPro" id="IPR029061">
    <property type="entry name" value="THDP-binding"/>
</dbReference>
<dbReference type="KEGG" id="rch:RUM_19050"/>
<dbReference type="EMBL" id="FP929052">
    <property type="protein sequence ID" value="CBL17948.1"/>
    <property type="molecule type" value="Genomic_DNA"/>
</dbReference>
<keyword evidence="13" id="KW-1185">Reference proteome</keyword>
<dbReference type="Gene3D" id="3.40.50.970">
    <property type="match status" value="2"/>
</dbReference>
<gene>
    <name evidence="10" type="primary">dxs</name>
    <name evidence="12" type="ordered locus">RUM_19050</name>
</gene>
<dbReference type="HAMAP" id="MF_00315">
    <property type="entry name" value="DXP_synth"/>
    <property type="match status" value="1"/>
</dbReference>
<dbReference type="GO" id="GO:0016114">
    <property type="term" value="P:terpenoid biosynthetic process"/>
    <property type="evidence" value="ECO:0007669"/>
    <property type="project" value="UniProtKB-UniRule"/>
</dbReference>
<dbReference type="HOGENOM" id="CLU_009227_1_4_9"/>
<evidence type="ECO:0000256" key="7">
    <source>
        <dbReference type="ARBA" id="ARBA00022977"/>
    </source>
</evidence>
<dbReference type="CDD" id="cd07033">
    <property type="entry name" value="TPP_PYR_DXS_TK_like"/>
    <property type="match status" value="1"/>
</dbReference>
<dbReference type="GO" id="GO:0008661">
    <property type="term" value="F:1-deoxy-D-xylulose-5-phosphate synthase activity"/>
    <property type="evidence" value="ECO:0007669"/>
    <property type="project" value="UniProtKB-UniRule"/>
</dbReference>
<dbReference type="GO" id="GO:0009228">
    <property type="term" value="P:thiamine biosynthetic process"/>
    <property type="evidence" value="ECO:0007669"/>
    <property type="project" value="UniProtKB-UniRule"/>
</dbReference>
<comment type="cofactor">
    <cofactor evidence="10">
        <name>Mg(2+)</name>
        <dbReference type="ChEBI" id="CHEBI:18420"/>
    </cofactor>
    <text evidence="10">Binds 1 Mg(2+) ion per subunit.</text>
</comment>
<feature type="domain" description="Transketolase-like pyrimidine-binding" evidence="11">
    <location>
        <begin position="332"/>
        <end position="496"/>
    </location>
</feature>
<feature type="binding site" evidence="10">
    <location>
        <begin position="131"/>
        <end position="133"/>
    </location>
    <ligand>
        <name>thiamine diphosphate</name>
        <dbReference type="ChEBI" id="CHEBI:58937"/>
    </ligand>
</feature>
<comment type="catalytic activity">
    <reaction evidence="10">
        <text>D-glyceraldehyde 3-phosphate + pyruvate + H(+) = 1-deoxy-D-xylulose 5-phosphate + CO2</text>
        <dbReference type="Rhea" id="RHEA:12605"/>
        <dbReference type="ChEBI" id="CHEBI:15361"/>
        <dbReference type="ChEBI" id="CHEBI:15378"/>
        <dbReference type="ChEBI" id="CHEBI:16526"/>
        <dbReference type="ChEBI" id="CHEBI:57792"/>
        <dbReference type="ChEBI" id="CHEBI:59776"/>
        <dbReference type="EC" id="2.2.1.7"/>
    </reaction>
</comment>
<keyword evidence="8 10" id="KW-0786">Thiamine pyrophosphate</keyword>
<evidence type="ECO:0000259" key="11">
    <source>
        <dbReference type="SMART" id="SM00861"/>
    </source>
</evidence>
<feature type="binding site" evidence="10">
    <location>
        <begin position="163"/>
        <end position="164"/>
    </location>
    <ligand>
        <name>thiamine diphosphate</name>
        <dbReference type="ChEBI" id="CHEBI:58937"/>
    </ligand>
</feature>
<evidence type="ECO:0000313" key="12">
    <source>
        <dbReference type="EMBL" id="CBL17948.1"/>
    </source>
</evidence>
<dbReference type="CDD" id="cd02007">
    <property type="entry name" value="TPP_DXS"/>
    <property type="match status" value="1"/>
</dbReference>
<dbReference type="GO" id="GO:0005829">
    <property type="term" value="C:cytosol"/>
    <property type="evidence" value="ECO:0007669"/>
    <property type="project" value="TreeGrafter"/>
</dbReference>
<reference evidence="12 13" key="1">
    <citation type="submission" date="2010-03" db="EMBL/GenBank/DDBJ databases">
        <title>The genome sequence of Ruminococcus sp. 18P13.</title>
        <authorList>
            <consortium name="metaHIT consortium -- http://www.metahit.eu/"/>
            <person name="Pajon A."/>
            <person name="Turner K."/>
            <person name="Parkhill J."/>
            <person name="Bernalier A."/>
        </authorList>
    </citation>
    <scope>NUCLEOTIDE SEQUENCE [LARGE SCALE GENOMIC DNA]</scope>
    <source>
        <strain evidence="13">DSM 18848 / JCM 17042 / 18P13</strain>
    </source>
</reference>
<feature type="binding site" evidence="10">
    <location>
        <position position="162"/>
    </location>
    <ligand>
        <name>Mg(2+)</name>
        <dbReference type="ChEBI" id="CHEBI:18420"/>
    </ligand>
</feature>
<dbReference type="PANTHER" id="PTHR43322:SF5">
    <property type="entry name" value="1-DEOXY-D-XYLULOSE-5-PHOSPHATE SYNTHASE, CHLOROPLASTIC"/>
    <property type="match status" value="1"/>
</dbReference>
<evidence type="ECO:0000313" key="13">
    <source>
        <dbReference type="Proteomes" id="UP000007054"/>
    </source>
</evidence>
<keyword evidence="9 10" id="KW-0414">Isoprene biosynthesis</keyword>
<organism evidence="12 13">
    <name type="scientific">Ruminococcus champanellensis (strain DSM 18848 / JCM 17042 / KCTC 15320 / 18P13)</name>
    <dbReference type="NCBI Taxonomy" id="213810"/>
    <lineage>
        <taxon>Bacteria</taxon>
        <taxon>Bacillati</taxon>
        <taxon>Bacillota</taxon>
        <taxon>Clostridia</taxon>
        <taxon>Eubacteriales</taxon>
        <taxon>Oscillospiraceae</taxon>
        <taxon>Ruminococcus</taxon>
    </lineage>
</organism>
<evidence type="ECO:0000256" key="10">
    <source>
        <dbReference type="HAMAP-Rule" id="MF_00315"/>
    </source>
</evidence>
<dbReference type="InterPro" id="IPR020826">
    <property type="entry name" value="Transketolase_BS"/>
</dbReference>
<feature type="binding site" evidence="10">
    <location>
        <position position="383"/>
    </location>
    <ligand>
        <name>thiamine diphosphate</name>
        <dbReference type="ChEBI" id="CHEBI:58937"/>
    </ligand>
</feature>
<dbReference type="SUPFAM" id="SSF52922">
    <property type="entry name" value="TK C-terminal domain-like"/>
    <property type="match status" value="1"/>
</dbReference>
<feature type="binding site" evidence="10">
    <location>
        <position position="191"/>
    </location>
    <ligand>
        <name>thiamine diphosphate</name>
        <dbReference type="ChEBI" id="CHEBI:58937"/>
    </ligand>
</feature>
<name>D4LEA3_RUMC1</name>
<comment type="subunit">
    <text evidence="3 10">Homodimer.</text>
</comment>
<dbReference type="GO" id="GO:0030976">
    <property type="term" value="F:thiamine pyrophosphate binding"/>
    <property type="evidence" value="ECO:0007669"/>
    <property type="project" value="UniProtKB-UniRule"/>
</dbReference>
<dbReference type="STRING" id="213810.RUM_19050"/>
<evidence type="ECO:0000256" key="4">
    <source>
        <dbReference type="ARBA" id="ARBA00022679"/>
    </source>
</evidence>
<dbReference type="InterPro" id="IPR009014">
    <property type="entry name" value="Transketo_C/PFOR_II"/>
</dbReference>
<dbReference type="BioCyc" id="RCHA213810:RUM_RS09245-MONOMER"/>
<evidence type="ECO:0000256" key="9">
    <source>
        <dbReference type="ARBA" id="ARBA00023229"/>
    </source>
</evidence>
<comment type="function">
    <text evidence="10">Catalyzes the acyloin condensation reaction between C atoms 2 and 3 of pyruvate and glyceraldehyde 3-phosphate to yield 1-deoxy-D-xylulose-5-phosphate (DXP).</text>
</comment>
<dbReference type="Pfam" id="PF02779">
    <property type="entry name" value="Transket_pyr"/>
    <property type="match status" value="1"/>
</dbReference>
<dbReference type="PROSITE" id="PS00801">
    <property type="entry name" value="TRANSKETOLASE_1"/>
    <property type="match status" value="1"/>
</dbReference>
<dbReference type="NCBIfam" id="TIGR00204">
    <property type="entry name" value="dxs"/>
    <property type="match status" value="1"/>
</dbReference>
<dbReference type="InterPro" id="IPR005475">
    <property type="entry name" value="Transketolase-like_Pyr-bd"/>
</dbReference>